<dbReference type="GeneID" id="111121168"/>
<reference evidence="2" key="1">
    <citation type="submission" date="2025-08" db="UniProtKB">
        <authorList>
            <consortium name="RefSeq"/>
        </authorList>
    </citation>
    <scope>IDENTIFICATION</scope>
    <source>
        <tissue evidence="2">Whole sample</tissue>
    </source>
</reference>
<proteinExistence type="predicted"/>
<dbReference type="RefSeq" id="XP_022318027.1">
    <property type="nucleotide sequence ID" value="XM_022462319.1"/>
</dbReference>
<dbReference type="Proteomes" id="UP000694844">
    <property type="component" value="Chromosome 2"/>
</dbReference>
<dbReference type="KEGG" id="cvn:111121168"/>
<evidence type="ECO:0000313" key="1">
    <source>
        <dbReference type="Proteomes" id="UP000694844"/>
    </source>
</evidence>
<protein>
    <submittedName>
        <fullName evidence="2">Uncharacterized protein LOC111121168</fullName>
    </submittedName>
</protein>
<dbReference type="OrthoDB" id="10063099at2759"/>
<dbReference type="AlphaFoldDB" id="A0A8B8CQE2"/>
<keyword evidence="1" id="KW-1185">Reference proteome</keyword>
<accession>A0A8B8CQE2</accession>
<name>A0A8B8CQE2_CRAVI</name>
<organism evidence="1 2">
    <name type="scientific">Crassostrea virginica</name>
    <name type="common">Eastern oyster</name>
    <dbReference type="NCBI Taxonomy" id="6565"/>
    <lineage>
        <taxon>Eukaryota</taxon>
        <taxon>Metazoa</taxon>
        <taxon>Spiralia</taxon>
        <taxon>Lophotrochozoa</taxon>
        <taxon>Mollusca</taxon>
        <taxon>Bivalvia</taxon>
        <taxon>Autobranchia</taxon>
        <taxon>Pteriomorphia</taxon>
        <taxon>Ostreida</taxon>
        <taxon>Ostreoidea</taxon>
        <taxon>Ostreidae</taxon>
        <taxon>Crassostrea</taxon>
    </lineage>
</organism>
<gene>
    <name evidence="2" type="primary">LOC111121168</name>
</gene>
<sequence>MCRPFYDNTTIGRTSCRRTLNQFCGLDLHGRTRARSFRSLRLRSATFLASPNSGQKTWTLIPTPECEDVCSSMNVTVSKGDIIVLDTNQWYHATYIHPGEISITIGSEYD</sequence>
<evidence type="ECO:0000313" key="2">
    <source>
        <dbReference type="RefSeq" id="XP_022318027.1"/>
    </source>
</evidence>